<dbReference type="Proteomes" id="UP000324897">
    <property type="component" value="Unassembled WGS sequence"/>
</dbReference>
<proteinExistence type="predicted"/>
<organism evidence="2 3">
    <name type="scientific">Eragrostis curvula</name>
    <name type="common">weeping love grass</name>
    <dbReference type="NCBI Taxonomy" id="38414"/>
    <lineage>
        <taxon>Eukaryota</taxon>
        <taxon>Viridiplantae</taxon>
        <taxon>Streptophyta</taxon>
        <taxon>Embryophyta</taxon>
        <taxon>Tracheophyta</taxon>
        <taxon>Spermatophyta</taxon>
        <taxon>Magnoliopsida</taxon>
        <taxon>Liliopsida</taxon>
        <taxon>Poales</taxon>
        <taxon>Poaceae</taxon>
        <taxon>PACMAD clade</taxon>
        <taxon>Chloridoideae</taxon>
        <taxon>Eragrostideae</taxon>
        <taxon>Eragrostidinae</taxon>
        <taxon>Eragrostis</taxon>
    </lineage>
</organism>
<keyword evidence="1" id="KW-0472">Membrane</keyword>
<gene>
    <name evidence="2" type="ORF">EJB05_50344</name>
</gene>
<evidence type="ECO:0000313" key="3">
    <source>
        <dbReference type="Proteomes" id="UP000324897"/>
    </source>
</evidence>
<keyword evidence="1" id="KW-1133">Transmembrane helix</keyword>
<keyword evidence="3" id="KW-1185">Reference proteome</keyword>
<name>A0A5J9SYK1_9POAL</name>
<dbReference type="EMBL" id="RWGY01000101">
    <property type="protein sequence ID" value="TVU04094.1"/>
    <property type="molecule type" value="Genomic_DNA"/>
</dbReference>
<keyword evidence="1" id="KW-0812">Transmembrane</keyword>
<dbReference type="AlphaFoldDB" id="A0A5J9SYK1"/>
<dbReference type="Gramene" id="TVU04094">
    <property type="protein sequence ID" value="TVU04094"/>
    <property type="gene ID" value="EJB05_50344"/>
</dbReference>
<evidence type="ECO:0000313" key="2">
    <source>
        <dbReference type="EMBL" id="TVU04094.1"/>
    </source>
</evidence>
<protein>
    <submittedName>
        <fullName evidence="2">Uncharacterized protein</fullName>
    </submittedName>
</protein>
<evidence type="ECO:0000256" key="1">
    <source>
        <dbReference type="SAM" id="Phobius"/>
    </source>
</evidence>
<feature type="transmembrane region" description="Helical" evidence="1">
    <location>
        <begin position="12"/>
        <end position="31"/>
    </location>
</feature>
<accession>A0A5J9SYK1</accession>
<comment type="caution">
    <text evidence="2">The sequence shown here is derived from an EMBL/GenBank/DDBJ whole genome shotgun (WGS) entry which is preliminary data.</text>
</comment>
<reference evidence="2 3" key="1">
    <citation type="journal article" date="2019" name="Sci. Rep.">
        <title>A high-quality genome of Eragrostis curvula grass provides insights into Poaceae evolution and supports new strategies to enhance forage quality.</title>
        <authorList>
            <person name="Carballo J."/>
            <person name="Santos B.A.C.M."/>
            <person name="Zappacosta D."/>
            <person name="Garbus I."/>
            <person name="Selva J.P."/>
            <person name="Gallo C.A."/>
            <person name="Diaz A."/>
            <person name="Albertini E."/>
            <person name="Caccamo M."/>
            <person name="Echenique V."/>
        </authorList>
    </citation>
    <scope>NUCLEOTIDE SEQUENCE [LARGE SCALE GENOMIC DNA]</scope>
    <source>
        <strain evidence="3">cv. Victoria</strain>
        <tissue evidence="2">Leaf</tissue>
    </source>
</reference>
<sequence>MDSAASDSQINLALLLFLIFPCHHFLTLVWVRHQFLHLTLRQARIPFGLTGRLRFALGRFILRRLRLRALLLRSRLLRRLDDEPHRRGGGGGARKGASTR</sequence>